<dbReference type="InterPro" id="IPR038601">
    <property type="entry name" value="MttB-like_sf"/>
</dbReference>
<organism evidence="4 5">
    <name type="scientific">Desulfosporosinus orientis (strain ATCC 19365 / DSM 765 / NCIMB 8382 / VKM B-1628 / Singapore I)</name>
    <name type="common">Desulfotomaculum orientis</name>
    <dbReference type="NCBI Taxonomy" id="768706"/>
    <lineage>
        <taxon>Bacteria</taxon>
        <taxon>Bacillati</taxon>
        <taxon>Bacillota</taxon>
        <taxon>Clostridia</taxon>
        <taxon>Eubacteriales</taxon>
        <taxon>Desulfitobacteriaceae</taxon>
        <taxon>Desulfosporosinus</taxon>
    </lineage>
</organism>
<reference evidence="4 5" key="2">
    <citation type="journal article" date="2012" name="J. Bacteriol.">
        <title>Complete genome sequences of Desulfosporosinus orientis DSM765T, Desulfosporosinus youngiae DSM17734T, Desulfosporosinus meridiei DSM13257T, and Desulfosporosinus acidiphilus DSM22704T.</title>
        <authorList>
            <person name="Pester M."/>
            <person name="Brambilla E."/>
            <person name="Alazard D."/>
            <person name="Rattei T."/>
            <person name="Weinmaier T."/>
            <person name="Han J."/>
            <person name="Lucas S."/>
            <person name="Lapidus A."/>
            <person name="Cheng J.F."/>
            <person name="Goodwin L."/>
            <person name="Pitluck S."/>
            <person name="Peters L."/>
            <person name="Ovchinnikova G."/>
            <person name="Teshima H."/>
            <person name="Detter J.C."/>
            <person name="Han C.S."/>
            <person name="Tapia R."/>
            <person name="Land M.L."/>
            <person name="Hauser L."/>
            <person name="Kyrpides N.C."/>
            <person name="Ivanova N.N."/>
            <person name="Pagani I."/>
            <person name="Huntmann M."/>
            <person name="Wei C.L."/>
            <person name="Davenport K.W."/>
            <person name="Daligault H."/>
            <person name="Chain P.S."/>
            <person name="Chen A."/>
            <person name="Mavromatis K."/>
            <person name="Markowitz V."/>
            <person name="Szeto E."/>
            <person name="Mikhailova N."/>
            <person name="Pati A."/>
            <person name="Wagner M."/>
            <person name="Woyke T."/>
            <person name="Ollivier B."/>
            <person name="Klenk H.P."/>
            <person name="Spring S."/>
            <person name="Loy A."/>
        </authorList>
    </citation>
    <scope>NUCLEOTIDE SEQUENCE [LARGE SCALE GENOMIC DNA]</scope>
    <source>
        <strain evidence="5">ATCC 19365 / DSM 765 / NCIMB 8382 / VKM B-1628</strain>
    </source>
</reference>
<dbReference type="EMBL" id="CP003108">
    <property type="protein sequence ID" value="AET69589.1"/>
    <property type="molecule type" value="Genomic_DNA"/>
</dbReference>
<dbReference type="GO" id="GO:0008168">
    <property type="term" value="F:methyltransferase activity"/>
    <property type="evidence" value="ECO:0007669"/>
    <property type="project" value="UniProtKB-KW"/>
</dbReference>
<evidence type="ECO:0000256" key="3">
    <source>
        <dbReference type="ARBA" id="ARBA00022679"/>
    </source>
</evidence>
<evidence type="ECO:0000313" key="4">
    <source>
        <dbReference type="EMBL" id="AET69589.1"/>
    </source>
</evidence>
<evidence type="ECO:0000313" key="5">
    <source>
        <dbReference type="Proteomes" id="UP000006346"/>
    </source>
</evidence>
<dbReference type="eggNOG" id="COG5598">
    <property type="taxonomic scope" value="Bacteria"/>
</dbReference>
<accession>G7WH81</accession>
<dbReference type="RefSeq" id="WP_014186396.1">
    <property type="nucleotide sequence ID" value="NC_016584.1"/>
</dbReference>
<protein>
    <submittedName>
        <fullName evidence="4">Trimethylamine:corrinoid methyltransferase</fullName>
    </submittedName>
</protein>
<dbReference type="KEGG" id="dor:Desor_4152"/>
<dbReference type="PATRIC" id="fig|768706.3.peg.4207"/>
<keyword evidence="3 4" id="KW-0808">Transferase</keyword>
<dbReference type="Proteomes" id="UP000006346">
    <property type="component" value="Chromosome"/>
</dbReference>
<dbReference type="OrthoDB" id="5418352at2"/>
<evidence type="ECO:0000256" key="2">
    <source>
        <dbReference type="ARBA" id="ARBA00022603"/>
    </source>
</evidence>
<dbReference type="AlphaFoldDB" id="G7WH81"/>
<evidence type="ECO:0000256" key="1">
    <source>
        <dbReference type="ARBA" id="ARBA00007137"/>
    </source>
</evidence>
<gene>
    <name evidence="4" type="ordered locus">Desor_4152</name>
</gene>
<dbReference type="HOGENOM" id="CLU_033581_1_0_9"/>
<name>G7WH81_DESOD</name>
<keyword evidence="2 4" id="KW-0489">Methyltransferase</keyword>
<dbReference type="STRING" id="768706.Desor_4152"/>
<comment type="similarity">
    <text evidence="1">Belongs to the trimethylamine methyltransferase family.</text>
</comment>
<reference evidence="5" key="1">
    <citation type="submission" date="2011-11" db="EMBL/GenBank/DDBJ databases">
        <title>Complete sequence of Desulfosporosinus orientis DSM 765.</title>
        <authorList>
            <person name="Lucas S."/>
            <person name="Han J."/>
            <person name="Lapidus A."/>
            <person name="Cheng J.-F."/>
            <person name="Goodwin L."/>
            <person name="Pitluck S."/>
            <person name="Peters L."/>
            <person name="Ovchinnikova G."/>
            <person name="Teshima H."/>
            <person name="Detter J.C."/>
            <person name="Han C."/>
            <person name="Tapia R."/>
            <person name="Land M."/>
            <person name="Hauser L."/>
            <person name="Kyrpides N."/>
            <person name="Ivanova N."/>
            <person name="Pagani I."/>
            <person name="Pester M."/>
            <person name="Spring S."/>
            <person name="Ollivier B."/>
            <person name="Rattei T."/>
            <person name="Klenk H.-P."/>
            <person name="Wagner M."/>
            <person name="Loy A."/>
            <person name="Woyke T."/>
        </authorList>
    </citation>
    <scope>NUCLEOTIDE SEQUENCE [LARGE SCALE GENOMIC DNA]</scope>
    <source>
        <strain evidence="5">ATCC 19365 / DSM 765 / NCIMB 8382 / VKM B-1628</strain>
    </source>
</reference>
<dbReference type="Pfam" id="PF06253">
    <property type="entry name" value="MTTB"/>
    <property type="match status" value="1"/>
</dbReference>
<proteinExistence type="inferred from homology"/>
<dbReference type="InterPro" id="IPR010426">
    <property type="entry name" value="MTTB_MeTrfase"/>
</dbReference>
<dbReference type="GO" id="GO:0032259">
    <property type="term" value="P:methylation"/>
    <property type="evidence" value="ECO:0007669"/>
    <property type="project" value="UniProtKB-KW"/>
</dbReference>
<dbReference type="Gene3D" id="3.20.20.480">
    <property type="entry name" value="Trimethylamine methyltransferase-like"/>
    <property type="match status" value="1"/>
</dbReference>
<dbReference type="GO" id="GO:0015948">
    <property type="term" value="P:methanogenesis"/>
    <property type="evidence" value="ECO:0007669"/>
    <property type="project" value="InterPro"/>
</dbReference>
<keyword evidence="5" id="KW-1185">Reference proteome</keyword>
<sequence>MKFEYYSEAQLLQVHEASLDLLKKVGISTSSERFRTLLLDHGCLEKGKRILFTQDVIDKGMKSVPAVFNLYGRNDLHQLEIGSKKAYCQTLVGAPSVIDIESGERRDALLKDLEDITRLADALDNVHIISPLFPRDVPQEIILTVETATCLRSTSKPLSICVESSRELKFIIELLVAAAGSEKALREKPLATLPVSPVSPLGYGFDPAEALLDVVEAGLPLGVEPCPQMGATGPMSMNGLVAMHNAEILAGVIAAQLYKPGCPLTMSSRATFMDMRTGLGLWAMPEMGMMSAGLNQLGRYYQIPVAPGGYCGSSKIADMQSGYEHLYNALMEALAGSDIIGSAGSLDNALVECYTMLVMDNEISSVVQRTIKEFEVNDDNLAVDVIAEIIENNDNFLGHPHTRKYLRAGELWVPTISQRQTFEQWAVKSQKVEDIAKERAKNLITTHQPAPLSSEVEKEFTKIIADAKEALM</sequence>